<dbReference type="OrthoDB" id="341421at2759"/>
<dbReference type="Proteomes" id="UP000620124">
    <property type="component" value="Unassembled WGS sequence"/>
</dbReference>
<comment type="caution">
    <text evidence="1">The sequence shown here is derived from an EMBL/GenBank/DDBJ whole genome shotgun (WGS) entry which is preliminary data.</text>
</comment>
<accession>A0A8H7CRK9</accession>
<gene>
    <name evidence="1" type="ORF">MVEN_01518900</name>
</gene>
<keyword evidence="2" id="KW-1185">Reference proteome</keyword>
<name>A0A8H7CRK9_9AGAR</name>
<evidence type="ECO:0000313" key="2">
    <source>
        <dbReference type="Proteomes" id="UP000620124"/>
    </source>
</evidence>
<reference evidence="1" key="1">
    <citation type="submission" date="2020-05" db="EMBL/GenBank/DDBJ databases">
        <title>Mycena genomes resolve the evolution of fungal bioluminescence.</title>
        <authorList>
            <person name="Tsai I.J."/>
        </authorList>
    </citation>
    <scope>NUCLEOTIDE SEQUENCE</scope>
    <source>
        <strain evidence="1">CCC161011</strain>
    </source>
</reference>
<sequence>MASGIALFIDGETKYEAGQLPEAFELYRQAVVQIVNHEDVLQKLPVIGEEFPEEILVCVWQNLVGCFRQDGRGFTQEAYPDGYDLVYSFRPTSSSKAHPQFKGPQGRRVLKAMEITAALTLGLLAHDQHDRSTAAKRYQEGLDVAATHPPFNAVTSGQKHLNKVIAREVQQMRDNLAELVKNDTINAAMVGSGQGVLRKDVLNTPHTRIGHNGADNDGRHLCRSHRRVRKGEMQQAGRRLQTLQCLYENCIL</sequence>
<evidence type="ECO:0000313" key="1">
    <source>
        <dbReference type="EMBL" id="KAF7347620.1"/>
    </source>
</evidence>
<dbReference type="AlphaFoldDB" id="A0A8H7CRK9"/>
<organism evidence="1 2">
    <name type="scientific">Mycena venus</name>
    <dbReference type="NCBI Taxonomy" id="2733690"/>
    <lineage>
        <taxon>Eukaryota</taxon>
        <taxon>Fungi</taxon>
        <taxon>Dikarya</taxon>
        <taxon>Basidiomycota</taxon>
        <taxon>Agaricomycotina</taxon>
        <taxon>Agaricomycetes</taxon>
        <taxon>Agaricomycetidae</taxon>
        <taxon>Agaricales</taxon>
        <taxon>Marasmiineae</taxon>
        <taxon>Mycenaceae</taxon>
        <taxon>Mycena</taxon>
    </lineage>
</organism>
<protein>
    <submittedName>
        <fullName evidence="1">Uncharacterized protein</fullName>
    </submittedName>
</protein>
<dbReference type="EMBL" id="JACAZI010000012">
    <property type="protein sequence ID" value="KAF7347620.1"/>
    <property type="molecule type" value="Genomic_DNA"/>
</dbReference>
<proteinExistence type="predicted"/>